<reference evidence="1 2" key="1">
    <citation type="submission" date="2019-11" db="EMBL/GenBank/DDBJ databases">
        <title>Draft genome sequences of five Paenibacillus species of dairy origin.</title>
        <authorList>
            <person name="Olajide A.M."/>
            <person name="Chen S."/>
            <person name="Lapointe G."/>
        </authorList>
    </citation>
    <scope>NUCLEOTIDE SEQUENCE [LARGE SCALE GENOMIC DNA]</scope>
    <source>
        <strain evidence="1 2">3CT49</strain>
    </source>
</reference>
<name>A0A6N8ET36_PAEMA</name>
<protein>
    <submittedName>
        <fullName evidence="1">Uncharacterized protein</fullName>
    </submittedName>
</protein>
<comment type="caution">
    <text evidence="1">The sequence shown here is derived from an EMBL/GenBank/DDBJ whole genome shotgun (WGS) entry which is preliminary data.</text>
</comment>
<evidence type="ECO:0000313" key="2">
    <source>
        <dbReference type="Proteomes" id="UP000442469"/>
    </source>
</evidence>
<gene>
    <name evidence="1" type="ORF">GNQ08_12140</name>
</gene>
<sequence length="45" mass="4925">MQFAGPPRTALIAVHGPVMALTVSVKTLIAGEFLFRLEVDKVDRE</sequence>
<dbReference type="RefSeq" id="WP_155620002.1">
    <property type="nucleotide sequence ID" value="NZ_CBCSLA010000003.1"/>
</dbReference>
<organism evidence="1 2">
    <name type="scientific">Paenibacillus macerans</name>
    <name type="common">Bacillus macerans</name>
    <dbReference type="NCBI Taxonomy" id="44252"/>
    <lineage>
        <taxon>Bacteria</taxon>
        <taxon>Bacillati</taxon>
        <taxon>Bacillota</taxon>
        <taxon>Bacilli</taxon>
        <taxon>Bacillales</taxon>
        <taxon>Paenibacillaceae</taxon>
        <taxon>Paenibacillus</taxon>
    </lineage>
</organism>
<accession>A0A6N8ET36</accession>
<dbReference type="EMBL" id="WNZZ01000007">
    <property type="protein sequence ID" value="MUG23157.1"/>
    <property type="molecule type" value="Genomic_DNA"/>
</dbReference>
<evidence type="ECO:0000313" key="1">
    <source>
        <dbReference type="EMBL" id="MUG23157.1"/>
    </source>
</evidence>
<dbReference type="AlphaFoldDB" id="A0A6N8ET36"/>
<dbReference type="Proteomes" id="UP000442469">
    <property type="component" value="Unassembled WGS sequence"/>
</dbReference>
<proteinExistence type="predicted"/>